<dbReference type="InterPro" id="IPR009343">
    <property type="entry name" value="DUF1002"/>
</dbReference>
<organism evidence="2 3">
    <name type="scientific">Hominiventricola filiformis</name>
    <dbReference type="NCBI Taxonomy" id="2885352"/>
    <lineage>
        <taxon>Bacteria</taxon>
        <taxon>Bacillati</taxon>
        <taxon>Bacillota</taxon>
        <taxon>Clostridia</taxon>
        <taxon>Lachnospirales</taxon>
        <taxon>Lachnospiraceae</taxon>
        <taxon>Hominiventricola</taxon>
    </lineage>
</organism>
<sequence length="290" mass="30995">MKKWLSLLLVMTMLCAGTIQAQAAGTGVLALGADLSADQRATVLSEMGITEAEAASYETVTITNDMEHQYLDESLGSSVVGSHSLSSVLLIPQESGAGLTVETHNINYCTIAMYRNALLTAGVQDAKVIVAAPMPISGTAALIGAVKAYETYSGTTVSDEAINAATDELVLTGELSDELDSEQISDLIAYLKQQIAEKGLDDPGKLTELVNEASDKMDLKLTDEQVSRIVDLLLKLDNLDIDAGKLASQAKELYDKLDAMGIKLDSEKVGNFVTRMVSSIWNLIQSFLKQ</sequence>
<evidence type="ECO:0000313" key="2">
    <source>
        <dbReference type="EMBL" id="MCC2126756.1"/>
    </source>
</evidence>
<accession>A0AAE3DCG3</accession>
<evidence type="ECO:0000313" key="3">
    <source>
        <dbReference type="Proteomes" id="UP001198220"/>
    </source>
</evidence>
<name>A0AAE3DCG3_9FIRM</name>
<keyword evidence="1" id="KW-0732">Signal</keyword>
<dbReference type="EMBL" id="JAJEPS010000011">
    <property type="protein sequence ID" value="MCC2126756.1"/>
    <property type="molecule type" value="Genomic_DNA"/>
</dbReference>
<evidence type="ECO:0000256" key="1">
    <source>
        <dbReference type="SAM" id="SignalP"/>
    </source>
</evidence>
<proteinExistence type="predicted"/>
<feature type="signal peptide" evidence="1">
    <location>
        <begin position="1"/>
        <end position="23"/>
    </location>
</feature>
<protein>
    <submittedName>
        <fullName evidence="2">DUF1002 domain-containing protein</fullName>
    </submittedName>
</protein>
<feature type="chain" id="PRO_5042089124" evidence="1">
    <location>
        <begin position="24"/>
        <end position="290"/>
    </location>
</feature>
<reference evidence="2 3" key="1">
    <citation type="submission" date="2021-10" db="EMBL/GenBank/DDBJ databases">
        <title>Anaerobic single-cell dispensing facilitates the cultivation of human gut bacteria.</title>
        <authorList>
            <person name="Afrizal A."/>
        </authorList>
    </citation>
    <scope>NUCLEOTIDE SEQUENCE [LARGE SCALE GENOMIC DNA]</scope>
    <source>
        <strain evidence="2 3">CLA-AA-H276</strain>
    </source>
</reference>
<dbReference type="Proteomes" id="UP001198220">
    <property type="component" value="Unassembled WGS sequence"/>
</dbReference>
<dbReference type="AlphaFoldDB" id="A0AAE3DCG3"/>
<gene>
    <name evidence="2" type="ORF">LKD36_11320</name>
</gene>
<dbReference type="RefSeq" id="WP_308459655.1">
    <property type="nucleotide sequence ID" value="NZ_JAJEPS010000011.1"/>
</dbReference>
<comment type="caution">
    <text evidence="2">The sequence shown here is derived from an EMBL/GenBank/DDBJ whole genome shotgun (WGS) entry which is preliminary data.</text>
</comment>
<dbReference type="Pfam" id="PF06207">
    <property type="entry name" value="DUF1002"/>
    <property type="match status" value="1"/>
</dbReference>
<keyword evidence="3" id="KW-1185">Reference proteome</keyword>